<keyword evidence="5" id="KW-0677">Repeat</keyword>
<evidence type="ECO:0000256" key="4">
    <source>
        <dbReference type="ARBA" id="ARBA00022729"/>
    </source>
</evidence>
<evidence type="ECO:0000256" key="6">
    <source>
        <dbReference type="ARBA" id="ARBA00022801"/>
    </source>
</evidence>
<keyword evidence="3" id="KW-0964">Secreted</keyword>
<evidence type="ECO:0000256" key="9">
    <source>
        <dbReference type="ARBA" id="ARBA00023295"/>
    </source>
</evidence>
<keyword evidence="11" id="KW-0624">Polysaccharide degradation</keyword>
<keyword evidence="14" id="KW-0456">Lyase</keyword>
<keyword evidence="7" id="KW-0325">Glycoprotein</keyword>
<dbReference type="Gene3D" id="2.160.20.10">
    <property type="entry name" value="Single-stranded right-handed beta-helix, Pectin lyase-like"/>
    <property type="match status" value="1"/>
</dbReference>
<sequence>MISAIPAPSGVETHPDYTIHVREAGNVESVWHDVAPILAGAGTMNLAQNALQHHPISVASLQIDGPVEFAVHSKQITISQADILPSIYNIDTEVKESSSIHFVVKEAKDIMLILNDDKWNAVHLLINRIDVDAPTSDTENLWYFGPGINNGTAYDKVVNGKLLVPSNKTVYLAPGAFLDVGLHFKDVSNSGVYGPGFIYKTSSPDFIREKQGAILIEDSTNISIRDVTALSTTGFSFLAGQSSNITISHYRVFTSCGNGDGLHFLSTSSVTIQNCFLRTSDDSIAINCSRWDYHGDSTDYTIRSCVLLPDIAHPILIGTHGAPARPTSIRNIHISDVDVLDHEEHQLWYQGCIALNAGDGNLLEDISLEDVRVRRITRGQLVNIRVMQNAMWTTAPGRGVRRVRVRNLSLGVDKSGVVNASQILGYDGGRGVRDVVFEGLKLGERIVHGDMEKPRWYMVEDFVPVFVNEHVQGLVFRR</sequence>
<reference evidence="15" key="1">
    <citation type="journal article" date="2020" name="Stud. Mycol.">
        <title>101 Dothideomycetes genomes: A test case for predicting lifestyles and emergence of pathogens.</title>
        <authorList>
            <person name="Haridas S."/>
            <person name="Albert R."/>
            <person name="Binder M."/>
            <person name="Bloem J."/>
            <person name="LaButti K."/>
            <person name="Salamov A."/>
            <person name="Andreopoulos B."/>
            <person name="Baker S."/>
            <person name="Barry K."/>
            <person name="Bills G."/>
            <person name="Bluhm B."/>
            <person name="Cannon C."/>
            <person name="Castanera R."/>
            <person name="Culley D."/>
            <person name="Daum C."/>
            <person name="Ezra D."/>
            <person name="Gonzalez J."/>
            <person name="Henrissat B."/>
            <person name="Kuo A."/>
            <person name="Liang C."/>
            <person name="Lipzen A."/>
            <person name="Lutzoni F."/>
            <person name="Magnuson J."/>
            <person name="Mondo S."/>
            <person name="Nolan M."/>
            <person name="Ohm R."/>
            <person name="Pangilinan J."/>
            <person name="Park H.-J."/>
            <person name="Ramirez L."/>
            <person name="Alfaro M."/>
            <person name="Sun H."/>
            <person name="Tritt A."/>
            <person name="Yoshinaga Y."/>
            <person name="Zwiers L.-H."/>
            <person name="Turgeon B."/>
            <person name="Goodwin S."/>
            <person name="Spatafora J."/>
            <person name="Crous P."/>
            <person name="Grigoriev I."/>
        </authorList>
    </citation>
    <scope>NUCLEOTIDE SEQUENCE [LARGE SCALE GENOMIC DNA]</scope>
    <source>
        <strain evidence="15">CECT 20119</strain>
    </source>
</reference>
<dbReference type="PANTHER" id="PTHR31736">
    <property type="match status" value="1"/>
</dbReference>
<dbReference type="GO" id="GO:0071555">
    <property type="term" value="P:cell wall organization"/>
    <property type="evidence" value="ECO:0007669"/>
    <property type="project" value="UniProtKB-KW"/>
</dbReference>
<proteinExistence type="inferred from homology"/>
<dbReference type="InterPro" id="IPR000743">
    <property type="entry name" value="Glyco_hydro_28"/>
</dbReference>
<evidence type="ECO:0000256" key="7">
    <source>
        <dbReference type="ARBA" id="ARBA00023180"/>
    </source>
</evidence>
<dbReference type="InterPro" id="IPR012334">
    <property type="entry name" value="Pectin_lyas_fold"/>
</dbReference>
<dbReference type="OrthoDB" id="187139at2759"/>
<name>A0A6A6G3U9_9PEZI</name>
<dbReference type="SUPFAM" id="SSF51126">
    <property type="entry name" value="Pectin lyase-like"/>
    <property type="match status" value="1"/>
</dbReference>
<evidence type="ECO:0000256" key="10">
    <source>
        <dbReference type="ARBA" id="ARBA00023316"/>
    </source>
</evidence>
<comment type="similarity">
    <text evidence="2 13">Belongs to the glycosyl hydrolase 28 family.</text>
</comment>
<keyword evidence="10" id="KW-0961">Cell wall biogenesis/degradation</keyword>
<dbReference type="EMBL" id="ML992512">
    <property type="protein sequence ID" value="KAF2220421.1"/>
    <property type="molecule type" value="Genomic_DNA"/>
</dbReference>
<dbReference type="Proteomes" id="UP000799538">
    <property type="component" value="Unassembled WGS sequence"/>
</dbReference>
<dbReference type="PANTHER" id="PTHR31736:SF9">
    <property type="entry name" value="ENDO-XYLOGALACTURONAN HYDROLASE A-RELATED"/>
    <property type="match status" value="1"/>
</dbReference>
<evidence type="ECO:0000256" key="12">
    <source>
        <dbReference type="ARBA" id="ARBA00037278"/>
    </source>
</evidence>
<keyword evidence="4" id="KW-0732">Signal</keyword>
<evidence type="ECO:0000256" key="13">
    <source>
        <dbReference type="RuleBase" id="RU361169"/>
    </source>
</evidence>
<evidence type="ECO:0000256" key="2">
    <source>
        <dbReference type="ARBA" id="ARBA00008834"/>
    </source>
</evidence>
<dbReference type="GO" id="GO:0016829">
    <property type="term" value="F:lyase activity"/>
    <property type="evidence" value="ECO:0007669"/>
    <property type="project" value="UniProtKB-KW"/>
</dbReference>
<evidence type="ECO:0000256" key="5">
    <source>
        <dbReference type="ARBA" id="ARBA00022737"/>
    </source>
</evidence>
<comment type="function">
    <text evidence="12">Pectinolytic enzyme involved in the degradation of xylogalacturonan (xga), a galacturonan backbone heavily substituted with xylose, and which is one important component of the hairy regions of pectin. Activity requires a galacturonic acid backbone substituted with xylose.</text>
</comment>
<dbReference type="GO" id="GO:0004650">
    <property type="term" value="F:polygalacturonase activity"/>
    <property type="evidence" value="ECO:0007669"/>
    <property type="project" value="InterPro"/>
</dbReference>
<dbReference type="InterPro" id="IPR011050">
    <property type="entry name" value="Pectin_lyase_fold/virulence"/>
</dbReference>
<dbReference type="GO" id="GO:0000272">
    <property type="term" value="P:polysaccharide catabolic process"/>
    <property type="evidence" value="ECO:0007669"/>
    <property type="project" value="UniProtKB-KW"/>
</dbReference>
<comment type="subcellular location">
    <subcellularLocation>
        <location evidence="1">Secreted</location>
    </subcellularLocation>
</comment>
<evidence type="ECO:0000313" key="14">
    <source>
        <dbReference type="EMBL" id="KAF2220421.1"/>
    </source>
</evidence>
<protein>
    <submittedName>
        <fullName evidence="14">Pectin lyase fold/virulence factor</fullName>
    </submittedName>
</protein>
<evidence type="ECO:0000256" key="11">
    <source>
        <dbReference type="ARBA" id="ARBA00023326"/>
    </source>
</evidence>
<gene>
    <name evidence="14" type="ORF">BDZ85DRAFT_302692</name>
</gene>
<keyword evidence="9 13" id="KW-0326">Glycosidase</keyword>
<dbReference type="AlphaFoldDB" id="A0A6A6G3U9"/>
<dbReference type="Pfam" id="PF00295">
    <property type="entry name" value="Glyco_hydro_28"/>
    <property type="match status" value="1"/>
</dbReference>
<dbReference type="GO" id="GO:0005576">
    <property type="term" value="C:extracellular region"/>
    <property type="evidence" value="ECO:0007669"/>
    <property type="project" value="UniProtKB-SubCell"/>
</dbReference>
<evidence type="ECO:0000313" key="15">
    <source>
        <dbReference type="Proteomes" id="UP000799538"/>
    </source>
</evidence>
<evidence type="ECO:0000256" key="3">
    <source>
        <dbReference type="ARBA" id="ARBA00022525"/>
    </source>
</evidence>
<evidence type="ECO:0000256" key="1">
    <source>
        <dbReference type="ARBA" id="ARBA00004613"/>
    </source>
</evidence>
<organism evidence="14 15">
    <name type="scientific">Elsinoe ampelina</name>
    <dbReference type="NCBI Taxonomy" id="302913"/>
    <lineage>
        <taxon>Eukaryota</taxon>
        <taxon>Fungi</taxon>
        <taxon>Dikarya</taxon>
        <taxon>Ascomycota</taxon>
        <taxon>Pezizomycotina</taxon>
        <taxon>Dothideomycetes</taxon>
        <taxon>Dothideomycetidae</taxon>
        <taxon>Myriangiales</taxon>
        <taxon>Elsinoaceae</taxon>
        <taxon>Elsinoe</taxon>
    </lineage>
</organism>
<keyword evidence="8" id="KW-0119">Carbohydrate metabolism</keyword>
<evidence type="ECO:0000256" key="8">
    <source>
        <dbReference type="ARBA" id="ARBA00023277"/>
    </source>
</evidence>
<keyword evidence="6 13" id="KW-0378">Hydrolase</keyword>
<keyword evidence="15" id="KW-1185">Reference proteome</keyword>
<accession>A0A6A6G3U9</accession>